<sequence length="361" mass="39883">VIDKEKKKKKKKKKKKRRRRRKIAFGPRSTCCTMDPYKLLRISHNPDGSLTRSDLVPISPPSDPAVHCQDLPLNPARGTTFRLFLPRQPPPAPKLPLILYFHGGGFIFLRAASGPIHAACARLAASLPAIVLSVDYRLAPEHRLPAAYDDALDALLWLRSRAVDGRGDLPFRDCADFSRCFLMGTSAGGNIAFYAAIRAATLTDSLHPVKIAGLVLDQPYFGGVERTESEERMKEDKIIPLIANDLMWELALPEGANRDHEYCNPMANEAKLLAAAAAAGGYLPRCLVRGHIGDPLSDRQREFAGMLERRGVSVVARMESEGFHGIEMFDATKEEELVADVRRFLYFEDGGGSPGVGLQRL</sequence>
<proteinExistence type="predicted"/>
<feature type="non-terminal residue" evidence="3">
    <location>
        <position position="1"/>
    </location>
</feature>
<gene>
    <name evidence="3" type="ORF">B296_00003061</name>
</gene>
<dbReference type="EMBL" id="AMZH03004111">
    <property type="protein sequence ID" value="RRT70156.1"/>
    <property type="molecule type" value="Genomic_DNA"/>
</dbReference>
<dbReference type="AlphaFoldDB" id="A0A427A1S0"/>
<evidence type="ECO:0000313" key="3">
    <source>
        <dbReference type="EMBL" id="RRT70156.1"/>
    </source>
</evidence>
<dbReference type="Gene3D" id="3.40.50.1820">
    <property type="entry name" value="alpha/beta hydrolase"/>
    <property type="match status" value="1"/>
</dbReference>
<evidence type="ECO:0000259" key="2">
    <source>
        <dbReference type="Pfam" id="PF07859"/>
    </source>
</evidence>
<name>A0A427A1S0_ENSVE</name>
<feature type="region of interest" description="Disordered" evidence="1">
    <location>
        <begin position="1"/>
        <end position="25"/>
    </location>
</feature>
<dbReference type="PANTHER" id="PTHR23024">
    <property type="entry name" value="ARYLACETAMIDE DEACETYLASE"/>
    <property type="match status" value="1"/>
</dbReference>
<evidence type="ECO:0000256" key="1">
    <source>
        <dbReference type="SAM" id="MobiDB-lite"/>
    </source>
</evidence>
<feature type="domain" description="Alpha/beta hydrolase fold-3" evidence="2">
    <location>
        <begin position="98"/>
        <end position="326"/>
    </location>
</feature>
<organism evidence="3 4">
    <name type="scientific">Ensete ventricosum</name>
    <name type="common">Abyssinian banana</name>
    <name type="synonym">Musa ensete</name>
    <dbReference type="NCBI Taxonomy" id="4639"/>
    <lineage>
        <taxon>Eukaryota</taxon>
        <taxon>Viridiplantae</taxon>
        <taxon>Streptophyta</taxon>
        <taxon>Embryophyta</taxon>
        <taxon>Tracheophyta</taxon>
        <taxon>Spermatophyta</taxon>
        <taxon>Magnoliopsida</taxon>
        <taxon>Liliopsida</taxon>
        <taxon>Zingiberales</taxon>
        <taxon>Musaceae</taxon>
        <taxon>Ensete</taxon>
    </lineage>
</organism>
<evidence type="ECO:0000313" key="4">
    <source>
        <dbReference type="Proteomes" id="UP000287651"/>
    </source>
</evidence>
<feature type="compositionally biased region" description="Basic residues" evidence="1">
    <location>
        <begin position="1"/>
        <end position="23"/>
    </location>
</feature>
<dbReference type="PANTHER" id="PTHR23024:SF113">
    <property type="entry name" value="CARBOXYLESTERASE 8-RELATED"/>
    <property type="match status" value="1"/>
</dbReference>
<dbReference type="GO" id="GO:0016787">
    <property type="term" value="F:hydrolase activity"/>
    <property type="evidence" value="ECO:0007669"/>
    <property type="project" value="InterPro"/>
</dbReference>
<accession>A0A427A1S0</accession>
<dbReference type="InterPro" id="IPR029058">
    <property type="entry name" value="AB_hydrolase_fold"/>
</dbReference>
<dbReference type="InterPro" id="IPR013094">
    <property type="entry name" value="AB_hydrolase_3"/>
</dbReference>
<dbReference type="SUPFAM" id="SSF53474">
    <property type="entry name" value="alpha/beta-Hydrolases"/>
    <property type="match status" value="1"/>
</dbReference>
<comment type="caution">
    <text evidence="3">The sequence shown here is derived from an EMBL/GenBank/DDBJ whole genome shotgun (WGS) entry which is preliminary data.</text>
</comment>
<dbReference type="InterPro" id="IPR050466">
    <property type="entry name" value="Carboxylest/Gibb_receptor"/>
</dbReference>
<dbReference type="Pfam" id="PF07859">
    <property type="entry name" value="Abhydrolase_3"/>
    <property type="match status" value="1"/>
</dbReference>
<reference evidence="3 4" key="1">
    <citation type="journal article" date="2014" name="Agronomy (Basel)">
        <title>A Draft Genome Sequence for Ensete ventricosum, the Drought-Tolerant Tree Against Hunger.</title>
        <authorList>
            <person name="Harrison J."/>
            <person name="Moore K.A."/>
            <person name="Paszkiewicz K."/>
            <person name="Jones T."/>
            <person name="Grant M."/>
            <person name="Ambacheew D."/>
            <person name="Muzemil S."/>
            <person name="Studholme D.J."/>
        </authorList>
    </citation>
    <scope>NUCLEOTIDE SEQUENCE [LARGE SCALE GENOMIC DNA]</scope>
</reference>
<protein>
    <recommendedName>
        <fullName evidence="2">Alpha/beta hydrolase fold-3 domain-containing protein</fullName>
    </recommendedName>
</protein>
<dbReference type="Proteomes" id="UP000287651">
    <property type="component" value="Unassembled WGS sequence"/>
</dbReference>